<feature type="region of interest" description="Disordered" evidence="1">
    <location>
        <begin position="1"/>
        <end position="27"/>
    </location>
</feature>
<gene>
    <name evidence="2" type="ORF">PXEA_LOCUS4778</name>
</gene>
<dbReference type="EMBL" id="CAAALY010011534">
    <property type="protein sequence ID" value="VEL11338.1"/>
    <property type="molecule type" value="Genomic_DNA"/>
</dbReference>
<evidence type="ECO:0000256" key="1">
    <source>
        <dbReference type="SAM" id="MobiDB-lite"/>
    </source>
</evidence>
<proteinExistence type="predicted"/>
<sequence>MVSRFDDVRHMADESSARIHRGRRPVRRAPIRTNLKAIAMQLPVRPTYESLPLASSDEMKCTPASNAMSH</sequence>
<name>A0A448WGR3_9PLAT</name>
<feature type="compositionally biased region" description="Basic and acidic residues" evidence="1">
    <location>
        <begin position="1"/>
        <end position="17"/>
    </location>
</feature>
<protein>
    <submittedName>
        <fullName evidence="2">Uncharacterized protein</fullName>
    </submittedName>
</protein>
<reference evidence="2" key="1">
    <citation type="submission" date="2018-11" db="EMBL/GenBank/DDBJ databases">
        <authorList>
            <consortium name="Pathogen Informatics"/>
        </authorList>
    </citation>
    <scope>NUCLEOTIDE SEQUENCE</scope>
</reference>
<comment type="caution">
    <text evidence="2">The sequence shown here is derived from an EMBL/GenBank/DDBJ whole genome shotgun (WGS) entry which is preliminary data.</text>
</comment>
<accession>A0A448WGR3</accession>
<feature type="compositionally biased region" description="Basic residues" evidence="1">
    <location>
        <begin position="18"/>
        <end position="27"/>
    </location>
</feature>
<dbReference type="Proteomes" id="UP000784294">
    <property type="component" value="Unassembled WGS sequence"/>
</dbReference>
<evidence type="ECO:0000313" key="3">
    <source>
        <dbReference type="Proteomes" id="UP000784294"/>
    </source>
</evidence>
<organism evidence="2 3">
    <name type="scientific">Protopolystoma xenopodis</name>
    <dbReference type="NCBI Taxonomy" id="117903"/>
    <lineage>
        <taxon>Eukaryota</taxon>
        <taxon>Metazoa</taxon>
        <taxon>Spiralia</taxon>
        <taxon>Lophotrochozoa</taxon>
        <taxon>Platyhelminthes</taxon>
        <taxon>Monogenea</taxon>
        <taxon>Polyopisthocotylea</taxon>
        <taxon>Polystomatidea</taxon>
        <taxon>Polystomatidae</taxon>
        <taxon>Protopolystoma</taxon>
    </lineage>
</organism>
<evidence type="ECO:0000313" key="2">
    <source>
        <dbReference type="EMBL" id="VEL11338.1"/>
    </source>
</evidence>
<keyword evidence="3" id="KW-1185">Reference proteome</keyword>
<dbReference type="AlphaFoldDB" id="A0A448WGR3"/>